<reference evidence="2 3" key="1">
    <citation type="journal article" date="2018" name="Nat. Ecol. Evol.">
        <title>Pezizomycetes genomes reveal the molecular basis of ectomycorrhizal truffle lifestyle.</title>
        <authorList>
            <person name="Murat C."/>
            <person name="Payen T."/>
            <person name="Noel B."/>
            <person name="Kuo A."/>
            <person name="Morin E."/>
            <person name="Chen J."/>
            <person name="Kohler A."/>
            <person name="Krizsan K."/>
            <person name="Balestrini R."/>
            <person name="Da Silva C."/>
            <person name="Montanini B."/>
            <person name="Hainaut M."/>
            <person name="Levati E."/>
            <person name="Barry K.W."/>
            <person name="Belfiori B."/>
            <person name="Cichocki N."/>
            <person name="Clum A."/>
            <person name="Dockter R.B."/>
            <person name="Fauchery L."/>
            <person name="Guy J."/>
            <person name="Iotti M."/>
            <person name="Le Tacon F."/>
            <person name="Lindquist E.A."/>
            <person name="Lipzen A."/>
            <person name="Malagnac F."/>
            <person name="Mello A."/>
            <person name="Molinier V."/>
            <person name="Miyauchi S."/>
            <person name="Poulain J."/>
            <person name="Riccioni C."/>
            <person name="Rubini A."/>
            <person name="Sitrit Y."/>
            <person name="Splivallo R."/>
            <person name="Traeger S."/>
            <person name="Wang M."/>
            <person name="Zifcakova L."/>
            <person name="Wipf D."/>
            <person name="Zambonelli A."/>
            <person name="Paolocci F."/>
            <person name="Nowrousian M."/>
            <person name="Ottonello S."/>
            <person name="Baldrian P."/>
            <person name="Spatafora J.W."/>
            <person name="Henrissat B."/>
            <person name="Nagy L.G."/>
            <person name="Aury J.M."/>
            <person name="Wincker P."/>
            <person name="Grigoriev I.V."/>
            <person name="Bonfante P."/>
            <person name="Martin F.M."/>
        </authorList>
    </citation>
    <scope>NUCLEOTIDE SEQUENCE [LARGE SCALE GENOMIC DNA]</scope>
    <source>
        <strain evidence="2 3">120613-1</strain>
    </source>
</reference>
<dbReference type="Pfam" id="PF22939">
    <property type="entry name" value="WHD_GPIID"/>
    <property type="match status" value="1"/>
</dbReference>
<dbReference type="OrthoDB" id="448455at2759"/>
<protein>
    <recommendedName>
        <fullName evidence="1">GPI inositol-deacylase winged helix domain-containing protein</fullName>
    </recommendedName>
</protein>
<evidence type="ECO:0000313" key="2">
    <source>
        <dbReference type="EMBL" id="RPB00713.1"/>
    </source>
</evidence>
<gene>
    <name evidence="2" type="ORF">L873DRAFT_1788873</name>
</gene>
<dbReference type="InterPro" id="IPR054471">
    <property type="entry name" value="GPIID_WHD"/>
</dbReference>
<evidence type="ECO:0000313" key="3">
    <source>
        <dbReference type="Proteomes" id="UP000276215"/>
    </source>
</evidence>
<proteinExistence type="predicted"/>
<dbReference type="EMBL" id="ML120378">
    <property type="protein sequence ID" value="RPB00713.1"/>
    <property type="molecule type" value="Genomic_DNA"/>
</dbReference>
<evidence type="ECO:0000259" key="1">
    <source>
        <dbReference type="Pfam" id="PF22939"/>
    </source>
</evidence>
<organism evidence="2 3">
    <name type="scientific">Choiromyces venosus 120613-1</name>
    <dbReference type="NCBI Taxonomy" id="1336337"/>
    <lineage>
        <taxon>Eukaryota</taxon>
        <taxon>Fungi</taxon>
        <taxon>Dikarya</taxon>
        <taxon>Ascomycota</taxon>
        <taxon>Pezizomycotina</taxon>
        <taxon>Pezizomycetes</taxon>
        <taxon>Pezizales</taxon>
        <taxon>Tuberaceae</taxon>
        <taxon>Choiromyces</taxon>
    </lineage>
</organism>
<accession>A0A3N4JR09</accession>
<keyword evidence="3" id="KW-1185">Reference proteome</keyword>
<name>A0A3N4JR09_9PEZI</name>
<dbReference type="PANTHER" id="PTHR10039">
    <property type="entry name" value="AMELOGENIN"/>
    <property type="match status" value="1"/>
</dbReference>
<sequence length="259" mass="29435">MVIKAVKEDIKTYLTWKIDTDIDRDAMNNELKDKIMRRIPDTMSEIFLLVWLNIDAILAEPIHRRREKLNQMIDGFSLGGAYDSTLERIQKLSGSKLKLAITALIWVCHSERPPPIDELRYMLGVEIGSLDINLDDIPSTRTLLGCCLGLVTTGKNSKLRLIHFTLQGYLSTHPLLAGAHSRIAEITLTYLNYRFVHDFATGESACIDLTLSPFLRVRGVEEGVEAVRKAQEYLTRKAKYNGSETCVANEYCVDWSERE</sequence>
<feature type="domain" description="GPI inositol-deacylase winged helix" evidence="1">
    <location>
        <begin position="98"/>
        <end position="173"/>
    </location>
</feature>
<dbReference type="AlphaFoldDB" id="A0A3N4JR09"/>
<dbReference type="Proteomes" id="UP000276215">
    <property type="component" value="Unassembled WGS sequence"/>
</dbReference>
<dbReference type="PANTHER" id="PTHR10039:SF15">
    <property type="entry name" value="NACHT DOMAIN-CONTAINING PROTEIN"/>
    <property type="match status" value="1"/>
</dbReference>